<dbReference type="Proteomes" id="UP000192596">
    <property type="component" value="Unassembled WGS sequence"/>
</dbReference>
<protein>
    <submittedName>
        <fullName evidence="1">Uncharacterized protein</fullName>
    </submittedName>
</protein>
<comment type="caution">
    <text evidence="1">The sequence shown here is derived from an EMBL/GenBank/DDBJ whole genome shotgun (WGS) entry which is preliminary data.</text>
</comment>
<dbReference type="EMBL" id="NAJO01000017">
    <property type="protein sequence ID" value="OQO06064.1"/>
    <property type="molecule type" value="Genomic_DNA"/>
</dbReference>
<name>A0A1V8T431_9PEZI</name>
<gene>
    <name evidence="1" type="ORF">B0A48_08652</name>
</gene>
<dbReference type="OrthoDB" id="3650029at2759"/>
<evidence type="ECO:0000313" key="2">
    <source>
        <dbReference type="Proteomes" id="UP000192596"/>
    </source>
</evidence>
<evidence type="ECO:0000313" key="1">
    <source>
        <dbReference type="EMBL" id="OQO06064.1"/>
    </source>
</evidence>
<keyword evidence="2" id="KW-1185">Reference proteome</keyword>
<reference evidence="2" key="1">
    <citation type="submission" date="2017-03" db="EMBL/GenBank/DDBJ databases">
        <title>Genomes of endolithic fungi from Antarctica.</title>
        <authorList>
            <person name="Coleine C."/>
            <person name="Masonjones S."/>
            <person name="Stajich J.E."/>
        </authorList>
    </citation>
    <scope>NUCLEOTIDE SEQUENCE [LARGE SCALE GENOMIC DNA]</scope>
    <source>
        <strain evidence="2">CCFEE 5527</strain>
    </source>
</reference>
<accession>A0A1V8T431</accession>
<dbReference type="AlphaFoldDB" id="A0A1V8T431"/>
<dbReference type="InParanoid" id="A0A1V8T431"/>
<sequence length="275" mass="31295">MCIYTKFRYLCQCIKLKIAKPCHKAGLNSCGQLVCMDDPHPHITDNIYGDGVVRVRTAHTFGVGVCGNVQCQWWFGLLPVGDYGDTKSLEDDTLIDMSDESRAAREDRWHRTVLSTEQQLEQFSTQDTFTDSRMPNFAFGRQSGMNPFWPFTTSPHVTSAKDVKWHDLNPDYFSAELLQVAVWMRLLPASIVAGHTGRGVSPLRPTKGPFAVPAHDCRKSRDICKLCGEFTTSAHQKAKTLAYQQRISYRELHDEALRHEDWINTIAEWNDDANR</sequence>
<organism evidence="1 2">
    <name type="scientific">Cryoendolithus antarcticus</name>
    <dbReference type="NCBI Taxonomy" id="1507870"/>
    <lineage>
        <taxon>Eukaryota</taxon>
        <taxon>Fungi</taxon>
        <taxon>Dikarya</taxon>
        <taxon>Ascomycota</taxon>
        <taxon>Pezizomycotina</taxon>
        <taxon>Dothideomycetes</taxon>
        <taxon>Dothideomycetidae</taxon>
        <taxon>Cladosporiales</taxon>
        <taxon>Cladosporiaceae</taxon>
        <taxon>Cryoendolithus</taxon>
    </lineage>
</organism>
<proteinExistence type="predicted"/>